<keyword evidence="3" id="KW-1185">Reference proteome</keyword>
<comment type="caution">
    <text evidence="2">The sequence shown here is derived from an EMBL/GenBank/DDBJ whole genome shotgun (WGS) entry which is preliminary data.</text>
</comment>
<feature type="region of interest" description="Disordered" evidence="1">
    <location>
        <begin position="85"/>
        <end position="109"/>
    </location>
</feature>
<gene>
    <name evidence="2" type="ORF">EYF80_066258</name>
</gene>
<accession>A0A4Z2E4X3</accession>
<dbReference type="AlphaFoldDB" id="A0A4Z2E4X3"/>
<organism evidence="2 3">
    <name type="scientific">Liparis tanakae</name>
    <name type="common">Tanaka's snailfish</name>
    <dbReference type="NCBI Taxonomy" id="230148"/>
    <lineage>
        <taxon>Eukaryota</taxon>
        <taxon>Metazoa</taxon>
        <taxon>Chordata</taxon>
        <taxon>Craniata</taxon>
        <taxon>Vertebrata</taxon>
        <taxon>Euteleostomi</taxon>
        <taxon>Actinopterygii</taxon>
        <taxon>Neopterygii</taxon>
        <taxon>Teleostei</taxon>
        <taxon>Neoteleostei</taxon>
        <taxon>Acanthomorphata</taxon>
        <taxon>Eupercaria</taxon>
        <taxon>Perciformes</taxon>
        <taxon>Cottioidei</taxon>
        <taxon>Cottales</taxon>
        <taxon>Liparidae</taxon>
        <taxon>Liparis</taxon>
    </lineage>
</organism>
<reference evidence="2 3" key="1">
    <citation type="submission" date="2019-03" db="EMBL/GenBank/DDBJ databases">
        <title>First draft genome of Liparis tanakae, snailfish: a comprehensive survey of snailfish specific genes.</title>
        <authorList>
            <person name="Kim W."/>
            <person name="Song I."/>
            <person name="Jeong J.-H."/>
            <person name="Kim D."/>
            <person name="Kim S."/>
            <person name="Ryu S."/>
            <person name="Song J.Y."/>
            <person name="Lee S.K."/>
        </authorList>
    </citation>
    <scope>NUCLEOTIDE SEQUENCE [LARGE SCALE GENOMIC DNA]</scope>
    <source>
        <tissue evidence="2">Muscle</tissue>
    </source>
</reference>
<protein>
    <submittedName>
        <fullName evidence="2">Uncharacterized protein</fullName>
    </submittedName>
</protein>
<dbReference type="EMBL" id="SRLO01017886">
    <property type="protein sequence ID" value="TNN23620.1"/>
    <property type="molecule type" value="Genomic_DNA"/>
</dbReference>
<evidence type="ECO:0000313" key="2">
    <source>
        <dbReference type="EMBL" id="TNN23620.1"/>
    </source>
</evidence>
<name>A0A4Z2E4X3_9TELE</name>
<proteinExistence type="predicted"/>
<evidence type="ECO:0000313" key="3">
    <source>
        <dbReference type="Proteomes" id="UP000314294"/>
    </source>
</evidence>
<dbReference type="Proteomes" id="UP000314294">
    <property type="component" value="Unassembled WGS sequence"/>
</dbReference>
<evidence type="ECO:0000256" key="1">
    <source>
        <dbReference type="SAM" id="MobiDB-lite"/>
    </source>
</evidence>
<sequence length="109" mass="12879">MSAEPHRGPRAWYQDQGQYQDQYQAWYRYQYQYQGLQYQGLQDQYQAQHGAIFTRKHEPHGAGVLRVNKHADADRQPHMVATATHDLLTEHRPAQEVTRETGSDERNRK</sequence>
<feature type="compositionally biased region" description="Basic and acidic residues" evidence="1">
    <location>
        <begin position="87"/>
        <end position="109"/>
    </location>
</feature>